<protein>
    <submittedName>
        <fullName evidence="4">Uncharacterized protein</fullName>
    </submittedName>
</protein>
<feature type="domain" description="LRRK2 ARM repeat" evidence="2">
    <location>
        <begin position="4"/>
        <end position="338"/>
    </location>
</feature>
<feature type="compositionally biased region" description="Low complexity" evidence="1">
    <location>
        <begin position="532"/>
        <end position="543"/>
    </location>
</feature>
<dbReference type="EMBL" id="JBBPFD010000004">
    <property type="protein sequence ID" value="KAK7929314.1"/>
    <property type="molecule type" value="Genomic_DNA"/>
</dbReference>
<proteinExistence type="predicted"/>
<comment type="caution">
    <text evidence="4">The sequence shown here is derived from an EMBL/GenBank/DDBJ whole genome shotgun (WGS) entry which is preliminary data.</text>
</comment>
<dbReference type="InterPro" id="IPR056593">
    <property type="entry name" value="ANK_LRRK2"/>
</dbReference>
<dbReference type="AlphaFoldDB" id="A0AAW0PRM9"/>
<dbReference type="InterPro" id="IPR011989">
    <property type="entry name" value="ARM-like"/>
</dbReference>
<evidence type="ECO:0000259" key="3">
    <source>
        <dbReference type="Pfam" id="PF23745"/>
    </source>
</evidence>
<evidence type="ECO:0000313" key="4">
    <source>
        <dbReference type="EMBL" id="KAK7929314.1"/>
    </source>
</evidence>
<feature type="region of interest" description="Disordered" evidence="1">
    <location>
        <begin position="520"/>
        <end position="565"/>
    </location>
</feature>
<name>A0AAW0PRM9_9GOBI</name>
<evidence type="ECO:0000256" key="1">
    <source>
        <dbReference type="SAM" id="MobiDB-lite"/>
    </source>
</evidence>
<dbReference type="Pfam" id="PF23744">
    <property type="entry name" value="ARM_LRRK2"/>
    <property type="match status" value="1"/>
</dbReference>
<reference evidence="5" key="1">
    <citation type="submission" date="2024-04" db="EMBL/GenBank/DDBJ databases">
        <title>Salinicola lusitanus LLJ914,a marine bacterium isolated from the Okinawa Trough.</title>
        <authorList>
            <person name="Li J."/>
        </authorList>
    </citation>
    <scope>NUCLEOTIDE SEQUENCE [LARGE SCALE GENOMIC DNA]</scope>
</reference>
<organism evidence="4 5">
    <name type="scientific">Mugilogobius chulae</name>
    <name type="common">yellowstripe goby</name>
    <dbReference type="NCBI Taxonomy" id="88201"/>
    <lineage>
        <taxon>Eukaryota</taxon>
        <taxon>Metazoa</taxon>
        <taxon>Chordata</taxon>
        <taxon>Craniata</taxon>
        <taxon>Vertebrata</taxon>
        <taxon>Euteleostomi</taxon>
        <taxon>Actinopterygii</taxon>
        <taxon>Neopterygii</taxon>
        <taxon>Teleostei</taxon>
        <taxon>Neoteleostei</taxon>
        <taxon>Acanthomorphata</taxon>
        <taxon>Gobiaria</taxon>
        <taxon>Gobiiformes</taxon>
        <taxon>Gobioidei</taxon>
        <taxon>Gobiidae</taxon>
        <taxon>Gobionellinae</taxon>
        <taxon>Mugilogobius</taxon>
    </lineage>
</organism>
<sequence length="684" mass="74332">MVQNQVVAAQALEEGEELENRSPQEVTHLGLSWMEVCCSALDLHAAEPSVQEAASWAVHSLLLHGAGLSQSEEEQGNRTPVHRQLMAAMLLHSSSTKVFQAATSAITALLTHKSKMRPLLFSSGLHVNLVEMMKKHMNAPEVSVSALKLLNLLFQGRGACLDELNMAMGQILSTMKAHNFDLMVQLEALRASLVLLCPDRSVRENGGSVSDPDMADVSLKVLKNQCVVEGAHTLYLEALNRFISSALVQTVGLKVLSALADCSGAVDLLCQQGAIDTVLHTLQMFPEHREIHFWGLTLLQHLVIKKKLSRMILPVLASVVVSSLAQHHDDREMQLKCFQVSLRMMEACSGAAGELQKHDFDRHVFHQLREESLELSNSNSSLLRRTVCLALSKLWADSDLHFPMLEKACEEGDTVMAECLIELGADINAKTKSEPLIYQVCDRGGPLDLCLSCYVLSLTSCLFSSGVRSWWTSGSVSVLLCSLSDLGLFSQVCDRGGPLDLCLSCYVLSLTSRLFSTGVRSRRTSGSGGAAGLSRGPGAALASGSGGQREERRRSRCGPSSGATRAGRTKLFSVFRRVQTGTTDASWLCALLAERGRSYSICSRLNSKGLSLARYVLSLQRLKSVSGPLRSATDPCLTSGYISDESDDSCFSFMSTDEGVVLNDDLLESDDMKQTQGTERVSAM</sequence>
<gene>
    <name evidence="4" type="ORF">WMY93_005709</name>
</gene>
<feature type="domain" description="LRRK2 ANK repeat" evidence="3">
    <location>
        <begin position="375"/>
        <end position="449"/>
    </location>
</feature>
<keyword evidence="5" id="KW-1185">Reference proteome</keyword>
<dbReference type="InterPro" id="IPR056597">
    <property type="entry name" value="ARM_LRRK2"/>
</dbReference>
<dbReference type="Gene3D" id="1.25.10.10">
    <property type="entry name" value="Leucine-rich Repeat Variant"/>
    <property type="match status" value="1"/>
</dbReference>
<dbReference type="InterPro" id="IPR016024">
    <property type="entry name" value="ARM-type_fold"/>
</dbReference>
<evidence type="ECO:0000259" key="2">
    <source>
        <dbReference type="Pfam" id="PF23744"/>
    </source>
</evidence>
<evidence type="ECO:0000313" key="5">
    <source>
        <dbReference type="Proteomes" id="UP001460270"/>
    </source>
</evidence>
<dbReference type="Proteomes" id="UP001460270">
    <property type="component" value="Unassembled WGS sequence"/>
</dbReference>
<accession>A0AAW0PRM9</accession>
<dbReference type="SUPFAM" id="SSF48371">
    <property type="entry name" value="ARM repeat"/>
    <property type="match status" value="1"/>
</dbReference>
<dbReference type="Pfam" id="PF23745">
    <property type="entry name" value="ANK_LRRK2"/>
    <property type="match status" value="1"/>
</dbReference>